<dbReference type="SMART" id="SM00116">
    <property type="entry name" value="CBS"/>
    <property type="match status" value="2"/>
</dbReference>
<dbReference type="Proteomes" id="UP001595880">
    <property type="component" value="Unassembled WGS sequence"/>
</dbReference>
<keyword evidence="5" id="KW-1185">Reference proteome</keyword>
<dbReference type="SUPFAM" id="SSF46785">
    <property type="entry name" value="Winged helix' DNA-binding domain"/>
    <property type="match status" value="1"/>
</dbReference>
<evidence type="ECO:0000256" key="1">
    <source>
        <dbReference type="ARBA" id="ARBA00023122"/>
    </source>
</evidence>
<dbReference type="Gene3D" id="3.40.1390.20">
    <property type="entry name" value="HprK N-terminal domain-like"/>
    <property type="match status" value="1"/>
</dbReference>
<proteinExistence type="predicted"/>
<dbReference type="InterPro" id="IPR051257">
    <property type="entry name" value="Diverse_CBS-Domain"/>
</dbReference>
<dbReference type="InterPro" id="IPR036390">
    <property type="entry name" value="WH_DNA-bd_sf"/>
</dbReference>
<sequence length="437" mass="49369">MATKHEQILAFIESLKVGNKISVRQIAKELHVSEGTAYRAIKEAENKGLVSTIERVGTIRIEKKQKENFENLTFAEIVSIVDGQVLGGREGLYKTLNKFVIGAMKLDAMMRYTEKDSLLIVGNRTEAHQLALQEGAAVLITGGFDTDDASKRIADDKKLPIISTSYDTFTVAAMINRAIYDQLIKKEIVLVGDIYTKEEDTYYLHIKDHVTKWHEWEEETTHSRYPVVDDRNKVVGIVTSKDVIGKRDDVLIEKVMTKNPLTVMKETSLAYAAHMMVWEGIEIMPVVDQHHQLEGLISRQDVLKALQHIQKQPQVGETIDDIVSNYFEHASTDSNQATFEAEITPQMTNQLGTLSNGVFVSFVIEAASSLLRQQKKGDLVVENITVYFIKPIQLETKVVFHPKIIDIGRKSAKIDVEVYHERKMVGKAMLMAQLIDR</sequence>
<keyword evidence="1 2" id="KW-0129">CBS domain</keyword>
<dbReference type="SUPFAM" id="SSF54637">
    <property type="entry name" value="Thioesterase/thiol ester dehydrase-isomerase"/>
    <property type="match status" value="1"/>
</dbReference>
<dbReference type="InterPro" id="IPR029069">
    <property type="entry name" value="HotDog_dom_sf"/>
</dbReference>
<evidence type="ECO:0000256" key="2">
    <source>
        <dbReference type="PROSITE-ProRule" id="PRU00703"/>
    </source>
</evidence>
<dbReference type="SUPFAM" id="SSF54631">
    <property type="entry name" value="CBS-domain pair"/>
    <property type="match status" value="1"/>
</dbReference>
<dbReference type="Pfam" id="PF13412">
    <property type="entry name" value="HTH_24"/>
    <property type="match status" value="1"/>
</dbReference>
<dbReference type="CDD" id="cd03440">
    <property type="entry name" value="hot_dog"/>
    <property type="match status" value="1"/>
</dbReference>
<feature type="domain" description="CBS" evidence="3">
    <location>
        <begin position="256"/>
        <end position="314"/>
    </location>
</feature>
<dbReference type="Pfam" id="PF00571">
    <property type="entry name" value="CBS"/>
    <property type="match status" value="2"/>
</dbReference>
<name>A0ABV8VZJ2_9BACI</name>
<dbReference type="PANTHER" id="PTHR43080">
    <property type="entry name" value="CBS DOMAIN-CONTAINING PROTEIN CBSX3, MITOCHONDRIAL"/>
    <property type="match status" value="1"/>
</dbReference>
<dbReference type="CDD" id="cd04596">
    <property type="entry name" value="CBS_pair_DRTGG_assoc"/>
    <property type="match status" value="1"/>
</dbReference>
<accession>A0ABV8VZJ2</accession>
<protein>
    <submittedName>
        <fullName evidence="4">DRTGG domain-containing protein</fullName>
    </submittedName>
</protein>
<dbReference type="Gene3D" id="1.10.10.10">
    <property type="entry name" value="Winged helix-like DNA-binding domain superfamily/Winged helix DNA-binding domain"/>
    <property type="match status" value="1"/>
</dbReference>
<gene>
    <name evidence="4" type="ORF">ACFOZ1_10495</name>
</gene>
<evidence type="ECO:0000259" key="3">
    <source>
        <dbReference type="PROSITE" id="PS51371"/>
    </source>
</evidence>
<reference evidence="5" key="1">
    <citation type="journal article" date="2019" name="Int. J. Syst. Evol. Microbiol.">
        <title>The Global Catalogue of Microorganisms (GCM) 10K type strain sequencing project: providing services to taxonomists for standard genome sequencing and annotation.</title>
        <authorList>
            <consortium name="The Broad Institute Genomics Platform"/>
            <consortium name="The Broad Institute Genome Sequencing Center for Infectious Disease"/>
            <person name="Wu L."/>
            <person name="Ma J."/>
        </authorList>
    </citation>
    <scope>NUCLEOTIDE SEQUENCE [LARGE SCALE GENOMIC DNA]</scope>
    <source>
        <strain evidence="5">KACC 14058</strain>
    </source>
</reference>
<dbReference type="SUPFAM" id="SSF75138">
    <property type="entry name" value="HprK N-terminal domain-like"/>
    <property type="match status" value="1"/>
</dbReference>
<dbReference type="Gene3D" id="3.10.580.10">
    <property type="entry name" value="CBS-domain"/>
    <property type="match status" value="1"/>
</dbReference>
<evidence type="ECO:0000313" key="4">
    <source>
        <dbReference type="EMBL" id="MFC4388228.1"/>
    </source>
</evidence>
<comment type="caution">
    <text evidence="4">The sequence shown here is derived from an EMBL/GenBank/DDBJ whole genome shotgun (WGS) entry which is preliminary data.</text>
</comment>
<organism evidence="4 5">
    <name type="scientific">Gracilibacillus marinus</name>
    <dbReference type="NCBI Taxonomy" id="630535"/>
    <lineage>
        <taxon>Bacteria</taxon>
        <taxon>Bacillati</taxon>
        <taxon>Bacillota</taxon>
        <taxon>Bacilli</taxon>
        <taxon>Bacillales</taxon>
        <taxon>Bacillaceae</taxon>
        <taxon>Gracilibacillus</taxon>
    </lineage>
</organism>
<dbReference type="InterPro" id="IPR028979">
    <property type="entry name" value="Ser_kin/Pase_Hpr-like_N_sf"/>
</dbReference>
<evidence type="ECO:0000313" key="5">
    <source>
        <dbReference type="Proteomes" id="UP001595880"/>
    </source>
</evidence>
<dbReference type="RefSeq" id="WP_390199105.1">
    <property type="nucleotide sequence ID" value="NZ_JBHSDV010000003.1"/>
</dbReference>
<dbReference type="InterPro" id="IPR010766">
    <property type="entry name" value="DRTGG"/>
</dbReference>
<dbReference type="InterPro" id="IPR046342">
    <property type="entry name" value="CBS_dom_sf"/>
</dbReference>
<dbReference type="Pfam" id="PF07085">
    <property type="entry name" value="DRTGG"/>
    <property type="match status" value="1"/>
</dbReference>
<dbReference type="Gene3D" id="3.10.129.10">
    <property type="entry name" value="Hotdog Thioesterase"/>
    <property type="match status" value="1"/>
</dbReference>
<dbReference type="InterPro" id="IPR036388">
    <property type="entry name" value="WH-like_DNA-bd_sf"/>
</dbReference>
<dbReference type="InterPro" id="IPR000644">
    <property type="entry name" value="CBS_dom"/>
</dbReference>
<dbReference type="InterPro" id="IPR006683">
    <property type="entry name" value="Thioestr_dom"/>
</dbReference>
<dbReference type="PANTHER" id="PTHR43080:SF2">
    <property type="entry name" value="CBS DOMAIN-CONTAINING PROTEIN"/>
    <property type="match status" value="1"/>
</dbReference>
<dbReference type="Pfam" id="PF03061">
    <property type="entry name" value="4HBT"/>
    <property type="match status" value="1"/>
</dbReference>
<dbReference type="EMBL" id="JBHSDV010000003">
    <property type="protein sequence ID" value="MFC4388228.1"/>
    <property type="molecule type" value="Genomic_DNA"/>
</dbReference>
<dbReference type="PROSITE" id="PS51371">
    <property type="entry name" value="CBS"/>
    <property type="match status" value="1"/>
</dbReference>